<feature type="compositionally biased region" description="Basic and acidic residues" evidence="1">
    <location>
        <begin position="399"/>
        <end position="419"/>
    </location>
</feature>
<protein>
    <recommendedName>
        <fullName evidence="2">F-box domain-containing protein</fullName>
    </recommendedName>
</protein>
<gene>
    <name evidence="3" type="ORF">M5K25_014809</name>
</gene>
<dbReference type="InterPro" id="IPR036047">
    <property type="entry name" value="F-box-like_dom_sf"/>
</dbReference>
<evidence type="ECO:0000313" key="4">
    <source>
        <dbReference type="Proteomes" id="UP001552299"/>
    </source>
</evidence>
<feature type="region of interest" description="Disordered" evidence="1">
    <location>
        <begin position="388"/>
        <end position="419"/>
    </location>
</feature>
<dbReference type="EMBL" id="JANQDX010000012">
    <property type="protein sequence ID" value="KAL0914461.1"/>
    <property type="molecule type" value="Genomic_DNA"/>
</dbReference>
<dbReference type="SMART" id="SM00256">
    <property type="entry name" value="FBOX"/>
    <property type="match status" value="3"/>
</dbReference>
<sequence>MYRYKWHSDCFVIGNLESHGSSRPSPVCLNANETNLFLSTSSSTNLLYYANAMDHHYTVTNWEDMQLDCLSVIFSKLGLDDLTTSIPFVCKSWSQVSSHPFFYQVLDFRFLDLNPSSSFSKIFSSQYSLPRFTFSSFLKLAMAQSHGAAFDLRFSSLFPPSMEVLSLASITCPRLKTLCLPRICFDDEVRFFNLLSKWRDLEWLEMESKPFKLREMAEQIGIHCSKFYGMKIRGLIRKEDVSGIVDFLPKIEVLDLSGSQIRKEEVLAIVDGCQELKRLSLKDCVGFEADEEVRRRARGIQVFEFDGCRVEDGLRNSEDQSEVEVWRNFKPQMMVWQNVGLLVVVRQNVGPQVVVWQNVGPQMVVQQNVGPLVAVVVRQNVGSQVVVRRDVGPSGGGPAERRALGGGLSERRASGGGPAERRTFRWWSGRTSGLRWWSGRTSGLQVVVQQKLRRQMVVQQWFDRTPVKQNMHGTWSAMELDCLVEIFMKLSLDDLTLAVPFVCKSWLVAAGHPLCWKKLDFRQLDLLPWSNFSKNFTLQYHLPYFTFTYFLKFTTNRSCKSVTDLRFPLKFTSMEDLVFASNECPKLKYVALPVMSQSEQVQIPQLVMKWKDLERLEMASKPSNFAELVKNISLNCRNFSWLMVSGSIREDDAFAIVRYLPKLKKLELKNSYLPKEELLMILNGCRELEKLNLNDCIGFNGDDKEIIAKASHIKEFRKERCKLYYEYDYESALSLYDYKLNMDSRISWSAMEIDCLVEIFMKLGLDDLTLVVPFVCRSWLAAVRHPLCWKNLDFRRVDVLPWSNFSKTFTFIYSLPYFSFTYFLKLAVKYSRSSVTELRLPLKFTSLEDLKFISNECPKLRSVALPILSSDDEALISELVCKWKDLERLDLKFSPLNLPELLKNISLCCNKFSELIISGEIREEDAMAIVSYVPQIKKLNLSGSYLSKKELLKIVKGCKQLQELNVNGCIGFQGDDSEIIAKVSAIRAFKSERCKLYLEDAYESGDWNKDFCLNGYIF</sequence>
<dbReference type="Gene3D" id="1.20.1280.50">
    <property type="match status" value="1"/>
</dbReference>
<dbReference type="PANTHER" id="PTHR38926">
    <property type="entry name" value="F-BOX DOMAIN CONTAINING PROTEIN, EXPRESSED"/>
    <property type="match status" value="1"/>
</dbReference>
<dbReference type="PANTHER" id="PTHR38926:SF5">
    <property type="entry name" value="F-BOX AND LEUCINE-RICH REPEAT PROTEIN 6"/>
    <property type="match status" value="1"/>
</dbReference>
<dbReference type="AlphaFoldDB" id="A0ABD0UP85"/>
<proteinExistence type="predicted"/>
<evidence type="ECO:0000259" key="2">
    <source>
        <dbReference type="SMART" id="SM00256"/>
    </source>
</evidence>
<reference evidence="3 4" key="1">
    <citation type="journal article" date="2024" name="Plant Biotechnol. J.">
        <title>Dendrobium thyrsiflorum genome and its molecular insights into genes involved in important horticultural traits.</title>
        <authorList>
            <person name="Chen B."/>
            <person name="Wang J.Y."/>
            <person name="Zheng P.J."/>
            <person name="Li K.L."/>
            <person name="Liang Y.M."/>
            <person name="Chen X.F."/>
            <person name="Zhang C."/>
            <person name="Zhao X."/>
            <person name="He X."/>
            <person name="Zhang G.Q."/>
            <person name="Liu Z.J."/>
            <person name="Xu Q."/>
        </authorList>
    </citation>
    <scope>NUCLEOTIDE SEQUENCE [LARGE SCALE GENOMIC DNA]</scope>
    <source>
        <strain evidence="3">GZMU011</strain>
    </source>
</reference>
<comment type="caution">
    <text evidence="3">The sequence shown here is derived from an EMBL/GenBank/DDBJ whole genome shotgun (WGS) entry which is preliminary data.</text>
</comment>
<dbReference type="Proteomes" id="UP001552299">
    <property type="component" value="Unassembled WGS sequence"/>
</dbReference>
<feature type="domain" description="F-box" evidence="2">
    <location>
        <begin position="65"/>
        <end position="105"/>
    </location>
</feature>
<dbReference type="InterPro" id="IPR001810">
    <property type="entry name" value="F-box_dom"/>
</dbReference>
<dbReference type="SUPFAM" id="SSF52047">
    <property type="entry name" value="RNI-like"/>
    <property type="match status" value="2"/>
</dbReference>
<keyword evidence="4" id="KW-1185">Reference proteome</keyword>
<name>A0ABD0UP85_DENTH</name>
<feature type="domain" description="F-box" evidence="2">
    <location>
        <begin position="478"/>
        <end position="519"/>
    </location>
</feature>
<accession>A0ABD0UP85</accession>
<feature type="domain" description="F-box" evidence="2">
    <location>
        <begin position="751"/>
        <end position="792"/>
    </location>
</feature>
<evidence type="ECO:0000313" key="3">
    <source>
        <dbReference type="EMBL" id="KAL0914461.1"/>
    </source>
</evidence>
<dbReference type="SUPFAM" id="SSF81383">
    <property type="entry name" value="F-box domain"/>
    <property type="match status" value="3"/>
</dbReference>
<organism evidence="3 4">
    <name type="scientific">Dendrobium thyrsiflorum</name>
    <name type="common">Pinecone-like raceme dendrobium</name>
    <name type="synonym">Orchid</name>
    <dbReference type="NCBI Taxonomy" id="117978"/>
    <lineage>
        <taxon>Eukaryota</taxon>
        <taxon>Viridiplantae</taxon>
        <taxon>Streptophyta</taxon>
        <taxon>Embryophyta</taxon>
        <taxon>Tracheophyta</taxon>
        <taxon>Spermatophyta</taxon>
        <taxon>Magnoliopsida</taxon>
        <taxon>Liliopsida</taxon>
        <taxon>Asparagales</taxon>
        <taxon>Orchidaceae</taxon>
        <taxon>Epidendroideae</taxon>
        <taxon>Malaxideae</taxon>
        <taxon>Dendrobiinae</taxon>
        <taxon>Dendrobium</taxon>
    </lineage>
</organism>
<dbReference type="Gene3D" id="3.80.10.10">
    <property type="entry name" value="Ribonuclease Inhibitor"/>
    <property type="match status" value="3"/>
</dbReference>
<dbReference type="InterPro" id="IPR032675">
    <property type="entry name" value="LRR_dom_sf"/>
</dbReference>
<evidence type="ECO:0000256" key="1">
    <source>
        <dbReference type="SAM" id="MobiDB-lite"/>
    </source>
</evidence>